<feature type="non-terminal residue" evidence="4">
    <location>
        <position position="742"/>
    </location>
</feature>
<evidence type="ECO:0000313" key="5">
    <source>
        <dbReference type="Proteomes" id="UP000803844"/>
    </source>
</evidence>
<organism evidence="4 5">
    <name type="scientific">Cryphonectria parasitica (strain ATCC 38755 / EP155)</name>
    <dbReference type="NCBI Taxonomy" id="660469"/>
    <lineage>
        <taxon>Eukaryota</taxon>
        <taxon>Fungi</taxon>
        <taxon>Dikarya</taxon>
        <taxon>Ascomycota</taxon>
        <taxon>Pezizomycotina</taxon>
        <taxon>Sordariomycetes</taxon>
        <taxon>Sordariomycetidae</taxon>
        <taxon>Diaporthales</taxon>
        <taxon>Cryphonectriaceae</taxon>
        <taxon>Cryphonectria-Endothia species complex</taxon>
        <taxon>Cryphonectria</taxon>
    </lineage>
</organism>
<evidence type="ECO:0000259" key="2">
    <source>
        <dbReference type="Pfam" id="PF12657"/>
    </source>
</evidence>
<accession>A0A9P4Y5T7</accession>
<feature type="non-terminal residue" evidence="4">
    <location>
        <position position="1"/>
    </location>
</feature>
<evidence type="ECO:0008006" key="6">
    <source>
        <dbReference type="Google" id="ProtNLM"/>
    </source>
</evidence>
<feature type="compositionally biased region" description="Acidic residues" evidence="1">
    <location>
        <begin position="460"/>
        <end position="482"/>
    </location>
</feature>
<feature type="region of interest" description="Disordered" evidence="1">
    <location>
        <begin position="49"/>
        <end position="73"/>
    </location>
</feature>
<dbReference type="GeneID" id="63832881"/>
<dbReference type="Pfam" id="PF12660">
    <property type="entry name" value="zf-TFIIIC"/>
    <property type="match status" value="1"/>
</dbReference>
<gene>
    <name evidence="4" type="ORF">M406DRAFT_226835</name>
</gene>
<feature type="domain" description="Transcription factor IIIC putative zinc-finger" evidence="3">
    <location>
        <begin position="665"/>
        <end position="730"/>
    </location>
</feature>
<dbReference type="Proteomes" id="UP000803844">
    <property type="component" value="Unassembled WGS sequence"/>
</dbReference>
<dbReference type="InterPro" id="IPR024764">
    <property type="entry name" value="TFIIIC_Znf"/>
</dbReference>
<comment type="caution">
    <text evidence="4">The sequence shown here is derived from an EMBL/GenBank/DDBJ whole genome shotgun (WGS) entry which is preliminary data.</text>
</comment>
<proteinExistence type="predicted"/>
<dbReference type="RefSeq" id="XP_040777955.1">
    <property type="nucleotide sequence ID" value="XM_040915752.1"/>
</dbReference>
<reference evidence="4" key="1">
    <citation type="journal article" date="2020" name="Phytopathology">
        <title>Genome sequence of the chestnut blight fungus Cryphonectria parasitica EP155: A fundamental resource for an archetypical invasive plant pathogen.</title>
        <authorList>
            <person name="Crouch J.A."/>
            <person name="Dawe A."/>
            <person name="Aerts A."/>
            <person name="Barry K."/>
            <person name="Churchill A.C.L."/>
            <person name="Grimwood J."/>
            <person name="Hillman B."/>
            <person name="Milgroom M.G."/>
            <person name="Pangilinan J."/>
            <person name="Smith M."/>
            <person name="Salamov A."/>
            <person name="Schmutz J."/>
            <person name="Yadav J."/>
            <person name="Grigoriev I.V."/>
            <person name="Nuss D."/>
        </authorList>
    </citation>
    <scope>NUCLEOTIDE SEQUENCE</scope>
    <source>
        <strain evidence="4">EP155</strain>
    </source>
</reference>
<dbReference type="AlphaFoldDB" id="A0A9P4Y5T7"/>
<feature type="compositionally biased region" description="Acidic residues" evidence="1">
    <location>
        <begin position="56"/>
        <end position="69"/>
    </location>
</feature>
<evidence type="ECO:0000313" key="4">
    <source>
        <dbReference type="EMBL" id="KAF3766994.1"/>
    </source>
</evidence>
<dbReference type="EMBL" id="MU032346">
    <property type="protein sequence ID" value="KAF3766994.1"/>
    <property type="molecule type" value="Genomic_DNA"/>
</dbReference>
<dbReference type="Pfam" id="PF12657">
    <property type="entry name" value="TFIIIC_delta"/>
    <property type="match status" value="1"/>
</dbReference>
<evidence type="ECO:0000259" key="3">
    <source>
        <dbReference type="Pfam" id="PF12660"/>
    </source>
</evidence>
<feature type="region of interest" description="Disordered" evidence="1">
    <location>
        <begin position="612"/>
        <end position="631"/>
    </location>
</feature>
<feature type="compositionally biased region" description="Basic and acidic residues" evidence="1">
    <location>
        <begin position="160"/>
        <end position="173"/>
    </location>
</feature>
<dbReference type="OrthoDB" id="192611at2759"/>
<feature type="region of interest" description="Disordered" evidence="1">
    <location>
        <begin position="140"/>
        <end position="174"/>
    </location>
</feature>
<dbReference type="InterPro" id="IPR024761">
    <property type="entry name" value="TFIIIC_delta_N"/>
</dbReference>
<feature type="region of interest" description="Disordered" evidence="1">
    <location>
        <begin position="456"/>
        <end position="490"/>
    </location>
</feature>
<sequence>ILPLRGLDLPTRPLSQRRALAWSSDAELAVAADDSVLIYVPEFPILDPARPGLMSEDSDDGDPDDDDEGGSSVKLNAAAGAAGALDGDDEQLPRCQFSEVWRHLPISHPPLHPDLNRHVWEAAGREMPVIHHGPAGVGGDAHANGHNGGAAWGKAQEQPARNEEGERREEKGEGTVVARHPGAGVGIIGASGASMNHVVAVGWSPAGIGRNGRPVLAVLTGVGSLAVYGEGGPAPFGSTARPLRNLGAGRGAARDLQSWVVLWAVGENFVVPGQEEYGYGEFVKAFAWCREVGGGRALLAYLNDVRELVVLSVGTTFRKRETDGLEEAIWNVQEVMRLEAAGPHGHLDIYDPDFVPSDSSYCLRWSPWVKDRQNWSCLLSYMDRHYVGFKRISVDISTWEPQEAPEISYDPEDWEGRCVHLGPDAFLEFEDMIWHVNNQKLCRGIIATPWPMAFGTEKGEDNDINDDDDDDDDDEDEDEDAAFDPWAREGPDVHPFRVRIWGIAMSPGGGTTAVLSSSQLAVRPEKGTWRAHRSRVVFESQGCRATVAAPLAVKKKATPPPDAMEVDHEEDSGQQQLDMAVAAAAAISVANVEGLSTEARVWEWMYGGGDGVPGLTPRTATDGKDNDNEDTAMRTPRKIAQERRDAEAAARRQHILDIFAPHVARQTCTICADGMTNNDATTAKEWPLDCFCENGHRVAVCGASGLAITEPQTSRCCGVCQSRCLNVDFLVDRVLVPAAAAE</sequence>
<evidence type="ECO:0000256" key="1">
    <source>
        <dbReference type="SAM" id="MobiDB-lite"/>
    </source>
</evidence>
<protein>
    <recommendedName>
        <fullName evidence="6">Transcription factor IIIC 90kDa subunit N-terminal domain-containing protein</fullName>
    </recommendedName>
</protein>
<feature type="domain" description="Transcription factor IIIC 90kDa subunit N-terminal" evidence="2">
    <location>
        <begin position="192"/>
        <end position="409"/>
    </location>
</feature>
<name>A0A9P4Y5T7_CRYP1</name>
<keyword evidence="5" id="KW-1185">Reference proteome</keyword>